<proteinExistence type="predicted"/>
<organism evidence="1 2">
    <name type="scientific">Mucuna pruriens</name>
    <name type="common">Velvet bean</name>
    <name type="synonym">Dolichos pruriens</name>
    <dbReference type="NCBI Taxonomy" id="157652"/>
    <lineage>
        <taxon>Eukaryota</taxon>
        <taxon>Viridiplantae</taxon>
        <taxon>Streptophyta</taxon>
        <taxon>Embryophyta</taxon>
        <taxon>Tracheophyta</taxon>
        <taxon>Spermatophyta</taxon>
        <taxon>Magnoliopsida</taxon>
        <taxon>eudicotyledons</taxon>
        <taxon>Gunneridae</taxon>
        <taxon>Pentapetalae</taxon>
        <taxon>rosids</taxon>
        <taxon>fabids</taxon>
        <taxon>Fabales</taxon>
        <taxon>Fabaceae</taxon>
        <taxon>Papilionoideae</taxon>
        <taxon>50 kb inversion clade</taxon>
        <taxon>NPAAA clade</taxon>
        <taxon>indigoferoid/millettioid clade</taxon>
        <taxon>Phaseoleae</taxon>
        <taxon>Mucuna</taxon>
    </lineage>
</organism>
<evidence type="ECO:0000313" key="1">
    <source>
        <dbReference type="EMBL" id="RDY03838.1"/>
    </source>
</evidence>
<accession>A0A371HM26</accession>
<protein>
    <recommendedName>
        <fullName evidence="3">Copia protein</fullName>
    </recommendedName>
</protein>
<dbReference type="Proteomes" id="UP000257109">
    <property type="component" value="Unassembled WGS sequence"/>
</dbReference>
<evidence type="ECO:0008006" key="3">
    <source>
        <dbReference type="Google" id="ProtNLM"/>
    </source>
</evidence>
<reference evidence="1" key="1">
    <citation type="submission" date="2018-05" db="EMBL/GenBank/DDBJ databases">
        <title>Draft genome of Mucuna pruriens seed.</title>
        <authorList>
            <person name="Nnadi N.E."/>
            <person name="Vos R."/>
            <person name="Hasami M.H."/>
            <person name="Devisetty U.K."/>
            <person name="Aguiy J.C."/>
        </authorList>
    </citation>
    <scope>NUCLEOTIDE SEQUENCE [LARGE SCALE GENOMIC DNA]</scope>
    <source>
        <strain evidence="1">JCA_2017</strain>
    </source>
</reference>
<name>A0A371HM26_MUCPR</name>
<comment type="caution">
    <text evidence="1">The sequence shown here is derived from an EMBL/GenBank/DDBJ whole genome shotgun (WGS) entry which is preliminary data.</text>
</comment>
<sequence length="161" mass="19095">MNVESLIVSSFIECPSYKKKNKKDENKSLKSKAKRAYIAWDDNDEMNMRRVRKLTYDALHINTNTNLLGFKLRIHHLALVTLEVLVAPKKYQHLVGHLIHLCFTRSELSYNVHFKQQPKQEHWEDTYCLTNKTKYIEIDYHFICDKILKNHICPTYVPTTT</sequence>
<evidence type="ECO:0000313" key="2">
    <source>
        <dbReference type="Proteomes" id="UP000257109"/>
    </source>
</evidence>
<gene>
    <name evidence="1" type="ORF">CR513_12530</name>
</gene>
<dbReference type="AlphaFoldDB" id="A0A371HM26"/>
<feature type="non-terminal residue" evidence="1">
    <location>
        <position position="161"/>
    </location>
</feature>
<dbReference type="EMBL" id="QJKJ01002197">
    <property type="protein sequence ID" value="RDY03838.1"/>
    <property type="molecule type" value="Genomic_DNA"/>
</dbReference>
<keyword evidence="2" id="KW-1185">Reference proteome</keyword>